<dbReference type="Pfam" id="PF04452">
    <property type="entry name" value="Methyltrans_RNA"/>
    <property type="match status" value="1"/>
</dbReference>
<keyword evidence="4 10" id="KW-0698">rRNA processing</keyword>
<dbReference type="InterPro" id="IPR046887">
    <property type="entry name" value="RsmE_PUA-like"/>
</dbReference>
<dbReference type="SUPFAM" id="SSF88697">
    <property type="entry name" value="PUA domain-like"/>
    <property type="match status" value="1"/>
</dbReference>
<dbReference type="GO" id="GO:0005737">
    <property type="term" value="C:cytoplasm"/>
    <property type="evidence" value="ECO:0007669"/>
    <property type="project" value="UniProtKB-SubCell"/>
</dbReference>
<evidence type="ECO:0000256" key="2">
    <source>
        <dbReference type="ARBA" id="ARBA00005528"/>
    </source>
</evidence>
<dbReference type="Proteomes" id="UP000823771">
    <property type="component" value="Unassembled WGS sequence"/>
</dbReference>
<reference evidence="13" key="2">
    <citation type="journal article" date="2021" name="PeerJ">
        <title>Extensive microbial diversity within the chicken gut microbiome revealed by metagenomics and culture.</title>
        <authorList>
            <person name="Gilroy R."/>
            <person name="Ravi A."/>
            <person name="Getino M."/>
            <person name="Pursley I."/>
            <person name="Horton D.L."/>
            <person name="Alikhan N.F."/>
            <person name="Baker D."/>
            <person name="Gharbi K."/>
            <person name="Hall N."/>
            <person name="Watson M."/>
            <person name="Adriaenssens E.M."/>
            <person name="Foster-Nyarko E."/>
            <person name="Jarju S."/>
            <person name="Secka A."/>
            <person name="Antonio M."/>
            <person name="Oren A."/>
            <person name="Chaudhuri R.R."/>
            <person name="La Ragione R."/>
            <person name="Hildebrand F."/>
            <person name="Pallen M.J."/>
        </authorList>
    </citation>
    <scope>NUCLEOTIDE SEQUENCE</scope>
    <source>
        <strain evidence="13">2478</strain>
    </source>
</reference>
<keyword evidence="5 10" id="KW-0489">Methyltransferase</keyword>
<comment type="function">
    <text evidence="8 10">Specifically methylates the N3 position of the uracil ring of uridine 1498 (m3U1498) in 16S rRNA. Acts on the fully assembled 30S ribosomal subunit.</text>
</comment>
<evidence type="ECO:0000256" key="4">
    <source>
        <dbReference type="ARBA" id="ARBA00022552"/>
    </source>
</evidence>
<evidence type="ECO:0000313" key="13">
    <source>
        <dbReference type="EMBL" id="MBO8478839.1"/>
    </source>
</evidence>
<keyword evidence="6 10" id="KW-0808">Transferase</keyword>
<evidence type="ECO:0000313" key="14">
    <source>
        <dbReference type="Proteomes" id="UP000823771"/>
    </source>
</evidence>
<evidence type="ECO:0000256" key="7">
    <source>
        <dbReference type="ARBA" id="ARBA00022691"/>
    </source>
</evidence>
<dbReference type="PANTHER" id="PTHR30027">
    <property type="entry name" value="RIBOSOMAL RNA SMALL SUBUNIT METHYLTRANSFERASE E"/>
    <property type="match status" value="1"/>
</dbReference>
<dbReference type="InterPro" id="IPR029026">
    <property type="entry name" value="tRNA_m1G_MTases_N"/>
</dbReference>
<accession>A0A9D9IVL3</accession>
<dbReference type="Gene3D" id="3.40.1280.10">
    <property type="match status" value="1"/>
</dbReference>
<dbReference type="EC" id="2.1.1.193" evidence="10"/>
<organism evidence="13 14">
    <name type="scientific">Candidatus Cryptobacteroides excrementipullorum</name>
    <dbReference type="NCBI Taxonomy" id="2840761"/>
    <lineage>
        <taxon>Bacteria</taxon>
        <taxon>Pseudomonadati</taxon>
        <taxon>Bacteroidota</taxon>
        <taxon>Bacteroidia</taxon>
        <taxon>Bacteroidales</taxon>
        <taxon>Candidatus Cryptobacteroides</taxon>
    </lineage>
</organism>
<evidence type="ECO:0000256" key="5">
    <source>
        <dbReference type="ARBA" id="ARBA00022603"/>
    </source>
</evidence>
<dbReference type="PANTHER" id="PTHR30027:SF3">
    <property type="entry name" value="16S RRNA (URACIL(1498)-N(3))-METHYLTRANSFERASE"/>
    <property type="match status" value="1"/>
</dbReference>
<reference evidence="13" key="1">
    <citation type="submission" date="2020-10" db="EMBL/GenBank/DDBJ databases">
        <authorList>
            <person name="Gilroy R."/>
        </authorList>
    </citation>
    <scope>NUCLEOTIDE SEQUENCE</scope>
    <source>
        <strain evidence="13">2478</strain>
    </source>
</reference>
<evidence type="ECO:0000256" key="8">
    <source>
        <dbReference type="ARBA" id="ARBA00025699"/>
    </source>
</evidence>
<dbReference type="CDD" id="cd18084">
    <property type="entry name" value="RsmE-like"/>
    <property type="match status" value="1"/>
</dbReference>
<dbReference type="InterPro" id="IPR006700">
    <property type="entry name" value="RsmE"/>
</dbReference>
<dbReference type="GO" id="GO:0070042">
    <property type="term" value="F:rRNA (uridine-N3-)-methyltransferase activity"/>
    <property type="evidence" value="ECO:0007669"/>
    <property type="project" value="TreeGrafter"/>
</dbReference>
<evidence type="ECO:0000259" key="12">
    <source>
        <dbReference type="Pfam" id="PF20260"/>
    </source>
</evidence>
<name>A0A9D9IVL3_9BACT</name>
<comment type="similarity">
    <text evidence="2 10">Belongs to the RNA methyltransferase RsmE family.</text>
</comment>
<comment type="catalytic activity">
    <reaction evidence="9 10">
        <text>uridine(1498) in 16S rRNA + S-adenosyl-L-methionine = N(3)-methyluridine(1498) in 16S rRNA + S-adenosyl-L-homocysteine + H(+)</text>
        <dbReference type="Rhea" id="RHEA:42920"/>
        <dbReference type="Rhea" id="RHEA-COMP:10283"/>
        <dbReference type="Rhea" id="RHEA-COMP:10284"/>
        <dbReference type="ChEBI" id="CHEBI:15378"/>
        <dbReference type="ChEBI" id="CHEBI:57856"/>
        <dbReference type="ChEBI" id="CHEBI:59789"/>
        <dbReference type="ChEBI" id="CHEBI:65315"/>
        <dbReference type="ChEBI" id="CHEBI:74502"/>
        <dbReference type="EC" id="2.1.1.193"/>
    </reaction>
</comment>
<dbReference type="NCBIfam" id="TIGR00046">
    <property type="entry name" value="RsmE family RNA methyltransferase"/>
    <property type="match status" value="1"/>
</dbReference>
<dbReference type="Pfam" id="PF20260">
    <property type="entry name" value="PUA_4"/>
    <property type="match status" value="1"/>
</dbReference>
<evidence type="ECO:0000256" key="6">
    <source>
        <dbReference type="ARBA" id="ARBA00022679"/>
    </source>
</evidence>
<protein>
    <recommendedName>
        <fullName evidence="10">Ribosomal RNA small subunit methyltransferase E</fullName>
        <ecNumber evidence="10">2.1.1.193</ecNumber>
    </recommendedName>
</protein>
<comment type="subcellular location">
    <subcellularLocation>
        <location evidence="1 10">Cytoplasm</location>
    </subcellularLocation>
</comment>
<dbReference type="InterPro" id="IPR029028">
    <property type="entry name" value="Alpha/beta_knot_MTases"/>
</dbReference>
<dbReference type="EMBL" id="JADILZ010000077">
    <property type="protein sequence ID" value="MBO8478839.1"/>
    <property type="molecule type" value="Genomic_DNA"/>
</dbReference>
<dbReference type="GO" id="GO:0070475">
    <property type="term" value="P:rRNA base methylation"/>
    <property type="evidence" value="ECO:0007669"/>
    <property type="project" value="TreeGrafter"/>
</dbReference>
<gene>
    <name evidence="13" type="ORF">IAB80_08130</name>
</gene>
<evidence type="ECO:0000256" key="3">
    <source>
        <dbReference type="ARBA" id="ARBA00022490"/>
    </source>
</evidence>
<evidence type="ECO:0000256" key="10">
    <source>
        <dbReference type="PIRNR" id="PIRNR015601"/>
    </source>
</evidence>
<dbReference type="PIRSF" id="PIRSF015601">
    <property type="entry name" value="MTase_slr0722"/>
    <property type="match status" value="1"/>
</dbReference>
<dbReference type="InterPro" id="IPR015947">
    <property type="entry name" value="PUA-like_sf"/>
</dbReference>
<comment type="caution">
    <text evidence="13">The sequence shown here is derived from an EMBL/GenBank/DDBJ whole genome shotgun (WGS) entry which is preliminary data.</text>
</comment>
<keyword evidence="7 10" id="KW-0949">S-adenosyl-L-methionine</keyword>
<dbReference type="InterPro" id="IPR046886">
    <property type="entry name" value="RsmE_MTase_dom"/>
</dbReference>
<dbReference type="AlphaFoldDB" id="A0A9D9IVL3"/>
<evidence type="ECO:0000259" key="11">
    <source>
        <dbReference type="Pfam" id="PF04452"/>
    </source>
</evidence>
<feature type="domain" description="Ribosomal RNA small subunit methyltransferase E PUA-like" evidence="12">
    <location>
        <begin position="18"/>
        <end position="62"/>
    </location>
</feature>
<dbReference type="SUPFAM" id="SSF75217">
    <property type="entry name" value="alpha/beta knot"/>
    <property type="match status" value="1"/>
</dbReference>
<proteinExistence type="inferred from homology"/>
<evidence type="ECO:0000256" key="9">
    <source>
        <dbReference type="ARBA" id="ARBA00047944"/>
    </source>
</evidence>
<feature type="domain" description="Ribosomal RNA small subunit methyltransferase E methyltransferase" evidence="11">
    <location>
        <begin position="73"/>
        <end position="241"/>
    </location>
</feature>
<dbReference type="Gene3D" id="2.40.240.20">
    <property type="entry name" value="Hypothetical PUA domain-like, domain 1"/>
    <property type="match status" value="1"/>
</dbReference>
<keyword evidence="3 10" id="KW-0963">Cytoplasm</keyword>
<evidence type="ECO:0000256" key="1">
    <source>
        <dbReference type="ARBA" id="ARBA00004496"/>
    </source>
</evidence>
<sequence length="246" mass="26915">MELFYSNDTDGTLCRLGQEESAHCIKVLRHRTGDRVNIIDGKGTMYECTVISASPKAVEAEVVARHENWGAHPYRLHLAVAPTKNSDRYEWFAEKACEVGIDAITPVIGMHSERKIFKPARLEKILVSAAKQSLKGAVPQVNGPVSVKDFILGSGQESQEGEAGPLRLIACCFEDEAHPRTSIKSALESYRGSEYIILVGPEGDFSTEEAALAVQHGFIPVHLGASRLRTETAALTAAEAVYFKYL</sequence>